<dbReference type="InterPro" id="IPR033985">
    <property type="entry name" value="SusD-like_N"/>
</dbReference>
<dbReference type="InterPro" id="IPR012944">
    <property type="entry name" value="SusD_RagB_dom"/>
</dbReference>
<comment type="caution">
    <text evidence="9">The sequence shown here is derived from an EMBL/GenBank/DDBJ whole genome shotgun (WGS) entry which is preliminary data.</text>
</comment>
<dbReference type="EMBL" id="QREV01000017">
    <property type="protein sequence ID" value="RDU49411.1"/>
    <property type="molecule type" value="Genomic_DNA"/>
</dbReference>
<evidence type="ECO:0000313" key="10">
    <source>
        <dbReference type="Proteomes" id="UP000256321"/>
    </source>
</evidence>
<dbReference type="Gene3D" id="1.25.40.390">
    <property type="match status" value="1"/>
</dbReference>
<reference evidence="8 11" key="2">
    <citation type="submission" date="2020-08" db="EMBL/GenBank/DDBJ databases">
        <title>Genome public.</title>
        <authorList>
            <person name="Liu C."/>
            <person name="Sun Q."/>
        </authorList>
    </citation>
    <scope>NUCLEOTIDE SEQUENCE [LARGE SCALE GENOMIC DNA]</scope>
    <source>
        <strain evidence="8 11">426_9</strain>
    </source>
</reference>
<evidence type="ECO:0000256" key="5">
    <source>
        <dbReference type="ARBA" id="ARBA00023237"/>
    </source>
</evidence>
<keyword evidence="4" id="KW-0472">Membrane</keyword>
<evidence type="ECO:0000313" key="8">
    <source>
        <dbReference type="EMBL" id="MBC8601845.1"/>
    </source>
</evidence>
<evidence type="ECO:0000259" key="7">
    <source>
        <dbReference type="Pfam" id="PF14322"/>
    </source>
</evidence>
<dbReference type="Proteomes" id="UP000629596">
    <property type="component" value="Unassembled WGS sequence"/>
</dbReference>
<evidence type="ECO:0000256" key="3">
    <source>
        <dbReference type="ARBA" id="ARBA00022729"/>
    </source>
</evidence>
<evidence type="ECO:0000256" key="1">
    <source>
        <dbReference type="ARBA" id="ARBA00004442"/>
    </source>
</evidence>
<proteinExistence type="inferred from homology"/>
<gene>
    <name evidence="9" type="ORF">DWU89_09135</name>
    <name evidence="8" type="ORF">H8784_08925</name>
</gene>
<dbReference type="Pfam" id="PF14322">
    <property type="entry name" value="SusD-like_3"/>
    <property type="match status" value="1"/>
</dbReference>
<protein>
    <submittedName>
        <fullName evidence="9">RagB/SusD family nutrient uptake outer membrane protein</fullName>
    </submittedName>
</protein>
<name>A0A3D8HET9_9BACT</name>
<sequence>MKTLKHIMMATLCTVALTGCDDFLTTPPLDQITEDAWWKDAKQTQMMVDGCYDYAYQGDGDNIIAFRDAWSDNSTWWGLEHFANGDLRPTSRGLEDEWKYKSIAQMNYVLHGLELSKDYVTPEQYAHMRAEVRFIRALNYYDMLFFFGDVPLVDKVLTVDESRALTRAPRADVYEFVINELEECLVDIKKAPNFESGRVTEDVVNAMIARVSLHEAAKSKYISFLKNSKESTDNLYKRVLTATQAIIDGGRYGLYRAYDGDPKKHSYEELFRPQADGNNNEVIFERQYFPSLKTHNLNNNLSYPSSVYCGWKGLLPLQNIVDEYECIEGHPYDQCEALNCPHVAERTALDQAGMLSYGEYEFRDPRLKSTIIHPGWEWIKGGKVDSHYGVEDPNSRDYIGKEPVSTGFLLTKWTDLEGEEPDRWLGHKNITIFRYADVLLMRAEALIELNENLGEALSLINDIRNRAEMPEYPAVTSQSDMIAKVRHERRVETAFEGLRYYDIIRWGIAPKVLNGPAYGWKRWNPETQKHDNPLVFEERIWAEGEGRYFWPIPQASIDQNENIKQQEDKWWLH</sequence>
<comment type="subcellular location">
    <subcellularLocation>
        <location evidence="1">Cell outer membrane</location>
    </subcellularLocation>
</comment>
<evidence type="ECO:0000313" key="9">
    <source>
        <dbReference type="EMBL" id="RDU49411.1"/>
    </source>
</evidence>
<evidence type="ECO:0000256" key="2">
    <source>
        <dbReference type="ARBA" id="ARBA00006275"/>
    </source>
</evidence>
<evidence type="ECO:0000313" key="11">
    <source>
        <dbReference type="Proteomes" id="UP000629596"/>
    </source>
</evidence>
<dbReference type="PROSITE" id="PS51257">
    <property type="entry name" value="PROKAR_LIPOPROTEIN"/>
    <property type="match status" value="1"/>
</dbReference>
<keyword evidence="11" id="KW-1185">Reference proteome</keyword>
<dbReference type="Proteomes" id="UP000256321">
    <property type="component" value="Unassembled WGS sequence"/>
</dbReference>
<evidence type="ECO:0000256" key="4">
    <source>
        <dbReference type="ARBA" id="ARBA00023136"/>
    </source>
</evidence>
<accession>A0A3D8HET9</accession>
<feature type="domain" description="SusD-like N-terminal" evidence="7">
    <location>
        <begin position="99"/>
        <end position="212"/>
    </location>
</feature>
<dbReference type="EMBL" id="JACRTI010000017">
    <property type="protein sequence ID" value="MBC8601845.1"/>
    <property type="molecule type" value="Genomic_DNA"/>
</dbReference>
<comment type="similarity">
    <text evidence="2">Belongs to the SusD family.</text>
</comment>
<dbReference type="GO" id="GO:0009279">
    <property type="term" value="C:cell outer membrane"/>
    <property type="evidence" value="ECO:0007669"/>
    <property type="project" value="UniProtKB-SubCell"/>
</dbReference>
<keyword evidence="3" id="KW-0732">Signal</keyword>
<reference evidence="9 10" key="1">
    <citation type="submission" date="2018-07" db="EMBL/GenBank/DDBJ databases">
        <title>Parabacteroides acidifaciens nov. sp., isolated from human feces.</title>
        <authorList>
            <person name="Wang Y.J."/>
        </authorList>
    </citation>
    <scope>NUCLEOTIDE SEQUENCE [LARGE SCALE GENOMIC DNA]</scope>
    <source>
        <strain evidence="9 10">426-9</strain>
    </source>
</reference>
<dbReference type="Pfam" id="PF07980">
    <property type="entry name" value="SusD_RagB"/>
    <property type="match status" value="1"/>
</dbReference>
<evidence type="ECO:0000259" key="6">
    <source>
        <dbReference type="Pfam" id="PF07980"/>
    </source>
</evidence>
<keyword evidence="5" id="KW-0998">Cell outer membrane</keyword>
<dbReference type="RefSeq" id="WP_115499346.1">
    <property type="nucleotide sequence ID" value="NZ_JACRTI010000017.1"/>
</dbReference>
<feature type="domain" description="RagB/SusD" evidence="6">
    <location>
        <begin position="280"/>
        <end position="566"/>
    </location>
</feature>
<organism evidence="9 10">
    <name type="scientific">Parabacteroides acidifaciens</name>
    <dbReference type="NCBI Taxonomy" id="2290935"/>
    <lineage>
        <taxon>Bacteria</taxon>
        <taxon>Pseudomonadati</taxon>
        <taxon>Bacteroidota</taxon>
        <taxon>Bacteroidia</taxon>
        <taxon>Bacteroidales</taxon>
        <taxon>Tannerellaceae</taxon>
        <taxon>Parabacteroides</taxon>
    </lineage>
</organism>
<dbReference type="InterPro" id="IPR011990">
    <property type="entry name" value="TPR-like_helical_dom_sf"/>
</dbReference>
<dbReference type="AlphaFoldDB" id="A0A3D8HET9"/>
<dbReference type="SUPFAM" id="SSF48452">
    <property type="entry name" value="TPR-like"/>
    <property type="match status" value="1"/>
</dbReference>